<dbReference type="InterPro" id="IPR051690">
    <property type="entry name" value="PseI-like"/>
</dbReference>
<reference evidence="2 3" key="1">
    <citation type="submission" date="2018-01" db="EMBL/GenBank/DDBJ databases">
        <title>Whole genome sequencing of Histamine producing bacteria.</title>
        <authorList>
            <person name="Butler K."/>
        </authorList>
    </citation>
    <scope>NUCLEOTIDE SEQUENCE [LARGE SCALE GENOMIC DNA]</scope>
    <source>
        <strain evidence="2 3">DSM 24669</strain>
    </source>
</reference>
<dbReference type="OrthoDB" id="9781701at2"/>
<proteinExistence type="predicted"/>
<dbReference type="SUPFAM" id="SSF51269">
    <property type="entry name" value="AFP III-like domain"/>
    <property type="match status" value="1"/>
</dbReference>
<dbReference type="SUPFAM" id="SSF51569">
    <property type="entry name" value="Aldolase"/>
    <property type="match status" value="1"/>
</dbReference>
<name>A0A0J8V5Q2_9GAMM</name>
<dbReference type="EMBL" id="PYLZ01000009">
    <property type="protein sequence ID" value="PSW23321.1"/>
    <property type="molecule type" value="Genomic_DNA"/>
</dbReference>
<dbReference type="InterPro" id="IPR013132">
    <property type="entry name" value="PseI/NeuA/B-like_N"/>
</dbReference>
<protein>
    <submittedName>
        <fullName evidence="2">N-acetylneuraminate synthase</fullName>
    </submittedName>
</protein>
<evidence type="ECO:0000313" key="3">
    <source>
        <dbReference type="Proteomes" id="UP000240481"/>
    </source>
</evidence>
<dbReference type="Proteomes" id="UP000240481">
    <property type="component" value="Unassembled WGS sequence"/>
</dbReference>
<dbReference type="SMART" id="SM00858">
    <property type="entry name" value="SAF"/>
    <property type="match status" value="1"/>
</dbReference>
<dbReference type="PANTHER" id="PTHR42966:SF2">
    <property type="entry name" value="PSEUDAMINIC ACID SYNTHASE"/>
    <property type="match status" value="1"/>
</dbReference>
<dbReference type="PANTHER" id="PTHR42966">
    <property type="entry name" value="N-ACETYLNEURAMINATE SYNTHASE"/>
    <property type="match status" value="1"/>
</dbReference>
<dbReference type="InterPro" id="IPR057736">
    <property type="entry name" value="SAF_PseI/NeuA/NeuB"/>
</dbReference>
<gene>
    <name evidence="2" type="ORF">C9I94_17025</name>
</gene>
<organism evidence="2 3">
    <name type="scientific">Photobacterium swingsii</name>
    <dbReference type="NCBI Taxonomy" id="680026"/>
    <lineage>
        <taxon>Bacteria</taxon>
        <taxon>Pseudomonadati</taxon>
        <taxon>Pseudomonadota</taxon>
        <taxon>Gammaproteobacteria</taxon>
        <taxon>Vibrionales</taxon>
        <taxon>Vibrionaceae</taxon>
        <taxon>Photobacterium</taxon>
    </lineage>
</organism>
<evidence type="ECO:0000259" key="1">
    <source>
        <dbReference type="PROSITE" id="PS50844"/>
    </source>
</evidence>
<dbReference type="RefSeq" id="WP_048900959.1">
    <property type="nucleotide sequence ID" value="NZ_AP024852.1"/>
</dbReference>
<keyword evidence="3" id="KW-1185">Reference proteome</keyword>
<dbReference type="Gene3D" id="3.20.20.70">
    <property type="entry name" value="Aldolase class I"/>
    <property type="match status" value="1"/>
</dbReference>
<dbReference type="PROSITE" id="PS50844">
    <property type="entry name" value="AFP_LIKE"/>
    <property type="match status" value="1"/>
</dbReference>
<comment type="caution">
    <text evidence="2">The sequence shown here is derived from an EMBL/GenBank/DDBJ whole genome shotgun (WGS) entry which is preliminary data.</text>
</comment>
<dbReference type="AlphaFoldDB" id="A0A0J8V5Q2"/>
<dbReference type="STRING" id="680026.AB733_23375"/>
<dbReference type="GO" id="GO:0016051">
    <property type="term" value="P:carbohydrate biosynthetic process"/>
    <property type="evidence" value="ECO:0007669"/>
    <property type="project" value="InterPro"/>
</dbReference>
<dbReference type="InterPro" id="IPR006190">
    <property type="entry name" value="SAF_AFP_Neu5Ac"/>
</dbReference>
<dbReference type="CDD" id="cd11615">
    <property type="entry name" value="SAF_NeuB_like"/>
    <property type="match status" value="1"/>
</dbReference>
<feature type="domain" description="AFP-like" evidence="1">
    <location>
        <begin position="304"/>
        <end position="362"/>
    </location>
</feature>
<sequence length="362" mass="40406">MTIINDFSRKLNIGNTEVSKEGTPYFIADIGANHNGNLEKAKELIYLASEAGAHAAKFQHFKAETIVSKHGFENLSGGQSHQDKWKKSVFDVYKDASINLEWTQTLVDTCKDAGVEFFTSPYSLDLVDFVDPFVPAYKVGSGDITWPEIINKMGSKNKPLLLACGASTMDEVDFAVNTALRQTSDIVLMQCNTNYTASLENFKYINLNVLKTLRAMYPDVILGLSDHTPGHSTVLGAIALGANVIEKHFTDSNNHEGPDHKFAMNPHSWKEMVERSQELHFALGNGVKKVEDNEKDTVIVQRRSIRFKSDIIAGEQITREHLECLRPCPADGIEPYHLEAILGRTVKDSVSKGEYIKWNQID</sequence>
<evidence type="ECO:0000313" key="2">
    <source>
        <dbReference type="EMBL" id="PSW23321.1"/>
    </source>
</evidence>
<dbReference type="InterPro" id="IPR013974">
    <property type="entry name" value="SAF"/>
</dbReference>
<dbReference type="Pfam" id="PF03102">
    <property type="entry name" value="NeuB"/>
    <property type="match status" value="1"/>
</dbReference>
<accession>A0A0J8V5Q2</accession>
<dbReference type="InterPro" id="IPR013785">
    <property type="entry name" value="Aldolase_TIM"/>
</dbReference>
<dbReference type="Gene3D" id="3.90.1210.10">
    <property type="entry name" value="Antifreeze-like/N-acetylneuraminic acid synthase C-terminal domain"/>
    <property type="match status" value="1"/>
</dbReference>
<dbReference type="InterPro" id="IPR036732">
    <property type="entry name" value="AFP_Neu5c_C_sf"/>
</dbReference>
<dbReference type="GO" id="GO:0047444">
    <property type="term" value="F:N-acylneuraminate-9-phosphate synthase activity"/>
    <property type="evidence" value="ECO:0007669"/>
    <property type="project" value="TreeGrafter"/>
</dbReference>
<dbReference type="Pfam" id="PF08666">
    <property type="entry name" value="SAF"/>
    <property type="match status" value="1"/>
</dbReference>